<feature type="disulfide bond" evidence="9">
    <location>
        <begin position="26"/>
        <end position="39"/>
    </location>
</feature>
<dbReference type="Pfam" id="PF00531">
    <property type="entry name" value="Death"/>
    <property type="match status" value="1"/>
</dbReference>
<comment type="caution">
    <text evidence="13">The sequence shown here is derived from an EMBL/GenBank/DDBJ whole genome shotgun (WGS) entry which is preliminary data.</text>
</comment>
<evidence type="ECO:0000256" key="1">
    <source>
        <dbReference type="ARBA" id="ARBA00004370"/>
    </source>
</evidence>
<dbReference type="SUPFAM" id="SSF47986">
    <property type="entry name" value="DEATH domain"/>
    <property type="match status" value="1"/>
</dbReference>
<dbReference type="GO" id="GO:0036462">
    <property type="term" value="P:TRAIL-activated apoptotic signaling pathway"/>
    <property type="evidence" value="ECO:0007669"/>
    <property type="project" value="TreeGrafter"/>
</dbReference>
<keyword evidence="7" id="KW-0675">Receptor</keyword>
<dbReference type="GO" id="GO:0005886">
    <property type="term" value="C:plasma membrane"/>
    <property type="evidence" value="ECO:0007669"/>
    <property type="project" value="TreeGrafter"/>
</dbReference>
<dbReference type="PROSITE" id="PS50017">
    <property type="entry name" value="DEATH_DOMAIN"/>
    <property type="match status" value="1"/>
</dbReference>
<feature type="non-terminal residue" evidence="13">
    <location>
        <position position="295"/>
    </location>
</feature>
<feature type="domain" description="TNFR-Cys" evidence="12">
    <location>
        <begin position="3"/>
        <end position="47"/>
    </location>
</feature>
<dbReference type="PROSITE" id="PS50050">
    <property type="entry name" value="TNFR_NGFR_2"/>
    <property type="match status" value="2"/>
</dbReference>
<feature type="repeat" description="TNFR-Cys" evidence="9">
    <location>
        <begin position="48"/>
        <end position="89"/>
    </location>
</feature>
<protein>
    <submittedName>
        <fullName evidence="13">TR10B factor</fullName>
    </submittedName>
</protein>
<dbReference type="SUPFAM" id="SSF57586">
    <property type="entry name" value="TNF receptor-like"/>
    <property type="match status" value="1"/>
</dbReference>
<keyword evidence="8" id="KW-0325">Glycoprotein</keyword>
<dbReference type="AlphaFoldDB" id="A0A7L2Z3Y7"/>
<dbReference type="Proteomes" id="UP000550086">
    <property type="component" value="Unassembled WGS sequence"/>
</dbReference>
<dbReference type="GO" id="GO:0043065">
    <property type="term" value="P:positive regulation of apoptotic process"/>
    <property type="evidence" value="ECO:0007669"/>
    <property type="project" value="TreeGrafter"/>
</dbReference>
<keyword evidence="10" id="KW-0812">Transmembrane</keyword>
<evidence type="ECO:0000256" key="3">
    <source>
        <dbReference type="ARBA" id="ARBA00022729"/>
    </source>
</evidence>
<evidence type="ECO:0000259" key="11">
    <source>
        <dbReference type="PROSITE" id="PS50017"/>
    </source>
</evidence>
<evidence type="ECO:0000259" key="12">
    <source>
        <dbReference type="PROSITE" id="PS50050"/>
    </source>
</evidence>
<dbReference type="SMART" id="SM00208">
    <property type="entry name" value="TNFR"/>
    <property type="match status" value="2"/>
</dbReference>
<feature type="non-terminal residue" evidence="13">
    <location>
        <position position="1"/>
    </location>
</feature>
<dbReference type="PANTHER" id="PTHR46330:SF17">
    <property type="entry name" value="TUMOR NECROSIS FACTOR RECEPTOR SUPERFAMILY, MEMBER 10B"/>
    <property type="match status" value="1"/>
</dbReference>
<dbReference type="InterPro" id="IPR000488">
    <property type="entry name" value="Death_dom"/>
</dbReference>
<feature type="disulfide bond" evidence="9">
    <location>
        <begin position="29"/>
        <end position="47"/>
    </location>
</feature>
<keyword evidence="3" id="KW-0732">Signal</keyword>
<comment type="subcellular location">
    <subcellularLocation>
        <location evidence="1">Membrane</location>
    </subcellularLocation>
</comment>
<evidence type="ECO:0000256" key="4">
    <source>
        <dbReference type="ARBA" id="ARBA00022737"/>
    </source>
</evidence>
<name>A0A7L2Z3Y7_JACJC</name>
<dbReference type="OrthoDB" id="9417953at2759"/>
<dbReference type="Gene3D" id="1.10.533.10">
    <property type="entry name" value="Death Domain, Fas"/>
    <property type="match status" value="1"/>
</dbReference>
<dbReference type="CDD" id="cd08315">
    <property type="entry name" value="Death_TRAILR_DR4_DR5"/>
    <property type="match status" value="1"/>
</dbReference>
<feature type="repeat" description="TNFR-Cys" evidence="9">
    <location>
        <begin position="3"/>
        <end position="47"/>
    </location>
</feature>
<feature type="domain" description="TNFR-Cys" evidence="12">
    <location>
        <begin position="48"/>
        <end position="89"/>
    </location>
</feature>
<dbReference type="InterPro" id="IPR001368">
    <property type="entry name" value="TNFR/NGFR_Cys_rich_reg"/>
</dbReference>
<evidence type="ECO:0000313" key="14">
    <source>
        <dbReference type="Proteomes" id="UP000550086"/>
    </source>
</evidence>
<feature type="disulfide bond" evidence="9">
    <location>
        <begin position="49"/>
        <end position="64"/>
    </location>
</feature>
<dbReference type="FunFam" id="2.10.50.10:FF:000004">
    <property type="entry name" value="Tumor necrosis factor receptor superfamily member 6"/>
    <property type="match status" value="1"/>
</dbReference>
<dbReference type="InterPro" id="IPR011029">
    <property type="entry name" value="DEATH-like_dom_sf"/>
</dbReference>
<evidence type="ECO:0000256" key="8">
    <source>
        <dbReference type="ARBA" id="ARBA00023180"/>
    </source>
</evidence>
<evidence type="ECO:0000256" key="5">
    <source>
        <dbReference type="ARBA" id="ARBA00023136"/>
    </source>
</evidence>
<evidence type="ECO:0000313" key="13">
    <source>
        <dbReference type="EMBL" id="NXT01983.1"/>
    </source>
</evidence>
<dbReference type="GO" id="GO:0009986">
    <property type="term" value="C:cell surface"/>
    <property type="evidence" value="ECO:0007669"/>
    <property type="project" value="TreeGrafter"/>
</dbReference>
<evidence type="ECO:0000256" key="6">
    <source>
        <dbReference type="ARBA" id="ARBA00023157"/>
    </source>
</evidence>
<evidence type="ECO:0000256" key="2">
    <source>
        <dbReference type="ARBA" id="ARBA00022703"/>
    </source>
</evidence>
<keyword evidence="4" id="KW-0677">Repeat</keyword>
<reference evidence="13 14" key="1">
    <citation type="submission" date="2019-09" db="EMBL/GenBank/DDBJ databases">
        <title>Bird 10,000 Genomes (B10K) Project - Family phase.</title>
        <authorList>
            <person name="Zhang G."/>
        </authorList>
    </citation>
    <scope>NUCLEOTIDE SEQUENCE [LARGE SCALE GENOMIC DNA]</scope>
    <source>
        <strain evidence="13">B10K-DU-002-59</strain>
        <tissue evidence="13">Muscle</tissue>
    </source>
</reference>
<keyword evidence="6 9" id="KW-1015">Disulfide bond</keyword>
<dbReference type="GO" id="GO:0004888">
    <property type="term" value="F:transmembrane signaling receptor activity"/>
    <property type="evidence" value="ECO:0007669"/>
    <property type="project" value="UniProtKB-ARBA"/>
</dbReference>
<evidence type="ECO:0000256" key="7">
    <source>
        <dbReference type="ARBA" id="ARBA00023170"/>
    </source>
</evidence>
<dbReference type="Gene3D" id="2.10.50.10">
    <property type="entry name" value="Tumor Necrosis Factor Receptor, subunit A, domain 2"/>
    <property type="match status" value="2"/>
</dbReference>
<keyword evidence="10" id="KW-1133">Transmembrane helix</keyword>
<dbReference type="PANTHER" id="PTHR46330">
    <property type="entry name" value="TUMOR NECROSIS FACTOR RECEPTOR SUPERFAMILY MEMBER 10B"/>
    <property type="match status" value="1"/>
</dbReference>
<sequence>CLPCREDGYSNEYIEYPNDFRKCLPCRTCREDEVEVSPCRATSNTKCACRSGTFCSPDHPCEMCQKCRPQCSPDEVELAPCMPHSDRQCGPSTGTFSSPSYTWTMIVVPVLLVAVVIVLCCCYLSELLGTPGALTPSWELCVGCRLGPPDSASLLLQDYLVWRMTRYQRGRLEREGIQDNTLNERRNLVPVPGEDPVILLRRSFEFFARDVPCQDWKRYGRALDLLENDIALAELNDKYSLEPFFQMLNTWLNRQGMNASVNTLLETLHHINLGGVAEKVSSKLVQQGFFQYELS</sequence>
<feature type="transmembrane region" description="Helical" evidence="10">
    <location>
        <begin position="101"/>
        <end position="124"/>
    </location>
</feature>
<organism evidence="13 14">
    <name type="scientific">Jacana jacana</name>
    <name type="common">Wattled jacana</name>
    <name type="synonym">Parra jacana</name>
    <dbReference type="NCBI Taxonomy" id="54508"/>
    <lineage>
        <taxon>Eukaryota</taxon>
        <taxon>Metazoa</taxon>
        <taxon>Chordata</taxon>
        <taxon>Craniata</taxon>
        <taxon>Vertebrata</taxon>
        <taxon>Euteleostomi</taxon>
        <taxon>Archelosauria</taxon>
        <taxon>Archosauria</taxon>
        <taxon>Dinosauria</taxon>
        <taxon>Saurischia</taxon>
        <taxon>Theropoda</taxon>
        <taxon>Coelurosauria</taxon>
        <taxon>Aves</taxon>
        <taxon>Neognathae</taxon>
        <taxon>Neoaves</taxon>
        <taxon>Charadriiformes</taxon>
        <taxon>Jacanidae</taxon>
        <taxon>Jacana</taxon>
    </lineage>
</organism>
<comment type="caution">
    <text evidence="9">Lacks conserved residue(s) required for the propagation of feature annotation.</text>
</comment>
<accession>A0A7L2Z3Y7</accession>
<dbReference type="SMART" id="SM00005">
    <property type="entry name" value="DEATH"/>
    <property type="match status" value="1"/>
</dbReference>
<keyword evidence="14" id="KW-1185">Reference proteome</keyword>
<dbReference type="Pfam" id="PF00020">
    <property type="entry name" value="TNFR_c6"/>
    <property type="match status" value="2"/>
</dbReference>
<evidence type="ECO:0000256" key="9">
    <source>
        <dbReference type="PROSITE-ProRule" id="PRU00206"/>
    </source>
</evidence>
<keyword evidence="2" id="KW-0053">Apoptosis</keyword>
<dbReference type="InterPro" id="IPR052491">
    <property type="entry name" value="TNFRSF10"/>
</dbReference>
<evidence type="ECO:0000256" key="10">
    <source>
        <dbReference type="SAM" id="Phobius"/>
    </source>
</evidence>
<feature type="domain" description="Death" evidence="11">
    <location>
        <begin position="215"/>
        <end position="284"/>
    </location>
</feature>
<gene>
    <name evidence="13" type="primary">Tnfrsf10b</name>
    <name evidence="13" type="ORF">JACJAC_R05298</name>
</gene>
<keyword evidence="5 10" id="KW-0472">Membrane</keyword>
<dbReference type="EMBL" id="VZTM01037282">
    <property type="protein sequence ID" value="NXT01983.1"/>
    <property type="molecule type" value="Genomic_DNA"/>
</dbReference>
<feature type="disulfide bond" evidence="9">
    <location>
        <begin position="71"/>
        <end position="89"/>
    </location>
</feature>
<dbReference type="InterPro" id="IPR034029">
    <property type="entry name" value="TNFRSF10A/B_death"/>
</dbReference>
<proteinExistence type="predicted"/>